<dbReference type="InterPro" id="IPR008554">
    <property type="entry name" value="Glutaredoxin-like"/>
</dbReference>
<dbReference type="Pfam" id="PF05768">
    <property type="entry name" value="Glrx-like"/>
    <property type="match status" value="1"/>
</dbReference>
<evidence type="ECO:0000313" key="1">
    <source>
        <dbReference type="EMBL" id="PJC94693.1"/>
    </source>
</evidence>
<dbReference type="RefSeq" id="WP_100858289.1">
    <property type="nucleotide sequence ID" value="NZ_PGCP01000003.1"/>
</dbReference>
<dbReference type="InterPro" id="IPR036249">
    <property type="entry name" value="Thioredoxin-like_sf"/>
</dbReference>
<protein>
    <submittedName>
        <fullName evidence="1">NrdH-redoxin</fullName>
    </submittedName>
</protein>
<sequence length="81" mass="8842">MLTLFHTDGCHLCEQAWGLVEQAGLAGQTRRADIMTNDAWLAAYRVRIPVLRDEAGRELGWPFTGAELRAWVAASASDGAV</sequence>
<evidence type="ECO:0000313" key="2">
    <source>
        <dbReference type="Proteomes" id="UP000232060"/>
    </source>
</evidence>
<organism evidence="1 2">
    <name type="scientific">Aeromonas lusitana</name>
    <dbReference type="NCBI Taxonomy" id="931529"/>
    <lineage>
        <taxon>Bacteria</taxon>
        <taxon>Pseudomonadati</taxon>
        <taxon>Pseudomonadota</taxon>
        <taxon>Gammaproteobacteria</taxon>
        <taxon>Aeromonadales</taxon>
        <taxon>Aeromonadaceae</taxon>
        <taxon>Aeromonas</taxon>
    </lineage>
</organism>
<gene>
    <name evidence="1" type="ORF">CUC44_01755</name>
</gene>
<dbReference type="SUPFAM" id="SSF52833">
    <property type="entry name" value="Thioredoxin-like"/>
    <property type="match status" value="1"/>
</dbReference>
<dbReference type="OrthoDB" id="8537427at2"/>
<dbReference type="Gene3D" id="3.40.30.10">
    <property type="entry name" value="Glutaredoxin"/>
    <property type="match status" value="1"/>
</dbReference>
<name>A0A2M8HDQ3_9GAMM</name>
<reference evidence="1 2" key="1">
    <citation type="submission" date="2017-11" db="EMBL/GenBank/DDBJ databases">
        <title>Draft genome sequence of environmental isolate Aeromonas lusitania sp. nov. MDC 2473.</title>
        <authorList>
            <person name="Colston S.M."/>
            <person name="Navarro A."/>
            <person name="Martinez-Murcia A.J."/>
            <person name="Graf J."/>
        </authorList>
    </citation>
    <scope>NUCLEOTIDE SEQUENCE [LARGE SCALE GENOMIC DNA]</scope>
    <source>
        <strain evidence="1 2">MDC 2473</strain>
    </source>
</reference>
<dbReference type="EMBL" id="PGCP01000003">
    <property type="protein sequence ID" value="PJC94693.1"/>
    <property type="molecule type" value="Genomic_DNA"/>
</dbReference>
<comment type="caution">
    <text evidence="1">The sequence shown here is derived from an EMBL/GenBank/DDBJ whole genome shotgun (WGS) entry which is preliminary data.</text>
</comment>
<dbReference type="AlphaFoldDB" id="A0A2M8HDQ3"/>
<dbReference type="Proteomes" id="UP000232060">
    <property type="component" value="Unassembled WGS sequence"/>
</dbReference>
<proteinExistence type="predicted"/>
<keyword evidence="2" id="KW-1185">Reference proteome</keyword>
<accession>A0A2M8HDQ3</accession>